<evidence type="ECO:0000313" key="1">
    <source>
        <dbReference type="EMBL" id="KKN27695.1"/>
    </source>
</evidence>
<protein>
    <submittedName>
        <fullName evidence="1">Uncharacterized protein</fullName>
    </submittedName>
</protein>
<sequence>MRDRYYHLGNPPEYSEGQRVETTKDIVFEDSPSFGKKNTKITLPKASRGIVKYVSSERHNGEWIYAIDVVDILYCYIPKSFLVIGSNPSENEEAK</sequence>
<accession>A0A0F9P723</accession>
<dbReference type="AlphaFoldDB" id="A0A0F9P723"/>
<reference evidence="1" key="1">
    <citation type="journal article" date="2015" name="Nature">
        <title>Complex archaea that bridge the gap between prokaryotes and eukaryotes.</title>
        <authorList>
            <person name="Spang A."/>
            <person name="Saw J.H."/>
            <person name="Jorgensen S.L."/>
            <person name="Zaremba-Niedzwiedzka K."/>
            <person name="Martijn J."/>
            <person name="Lind A.E."/>
            <person name="van Eijk R."/>
            <person name="Schleper C."/>
            <person name="Guy L."/>
            <person name="Ettema T.J."/>
        </authorList>
    </citation>
    <scope>NUCLEOTIDE SEQUENCE</scope>
</reference>
<organism evidence="1">
    <name type="scientific">marine sediment metagenome</name>
    <dbReference type="NCBI Taxonomy" id="412755"/>
    <lineage>
        <taxon>unclassified sequences</taxon>
        <taxon>metagenomes</taxon>
        <taxon>ecological metagenomes</taxon>
    </lineage>
</organism>
<gene>
    <name evidence="1" type="ORF">LCGC14_0861710</name>
</gene>
<comment type="caution">
    <text evidence="1">The sequence shown here is derived from an EMBL/GenBank/DDBJ whole genome shotgun (WGS) entry which is preliminary data.</text>
</comment>
<dbReference type="EMBL" id="LAZR01002617">
    <property type="protein sequence ID" value="KKN27695.1"/>
    <property type="molecule type" value="Genomic_DNA"/>
</dbReference>
<name>A0A0F9P723_9ZZZZ</name>
<proteinExistence type="predicted"/>